<feature type="compositionally biased region" description="Basic and acidic residues" evidence="1">
    <location>
        <begin position="122"/>
        <end position="137"/>
    </location>
</feature>
<feature type="compositionally biased region" description="Basic and acidic residues" evidence="1">
    <location>
        <begin position="1"/>
        <end position="11"/>
    </location>
</feature>
<evidence type="ECO:0000313" key="3">
    <source>
        <dbReference type="Proteomes" id="UP001279410"/>
    </source>
</evidence>
<feature type="region of interest" description="Disordered" evidence="1">
    <location>
        <begin position="84"/>
        <end position="153"/>
    </location>
</feature>
<keyword evidence="3" id="KW-1185">Reference proteome</keyword>
<organism evidence="2 3">
    <name type="scientific">Lates japonicus</name>
    <name type="common">Japanese lates</name>
    <dbReference type="NCBI Taxonomy" id="270547"/>
    <lineage>
        <taxon>Eukaryota</taxon>
        <taxon>Metazoa</taxon>
        <taxon>Chordata</taxon>
        <taxon>Craniata</taxon>
        <taxon>Vertebrata</taxon>
        <taxon>Euteleostomi</taxon>
        <taxon>Actinopterygii</taxon>
        <taxon>Neopterygii</taxon>
        <taxon>Teleostei</taxon>
        <taxon>Neoteleostei</taxon>
        <taxon>Acanthomorphata</taxon>
        <taxon>Carangaria</taxon>
        <taxon>Carangaria incertae sedis</taxon>
        <taxon>Centropomidae</taxon>
        <taxon>Lates</taxon>
    </lineage>
</organism>
<evidence type="ECO:0000313" key="2">
    <source>
        <dbReference type="EMBL" id="GLD54843.1"/>
    </source>
</evidence>
<protein>
    <submittedName>
        <fullName evidence="2">Uncharacterized protein</fullName>
    </submittedName>
</protein>
<gene>
    <name evidence="2" type="ORF">AKAME5_000741100</name>
</gene>
<proteinExistence type="predicted"/>
<sequence length="182" mass="20287">MSREQDETGDRMRKRQGTKQSEQRKQNNAPAQYPPHTTALSHMERRFVQTKRQLSFEVPPPESPSLPGAVSVKGFPNTLIQVIRARRQVKPTPTKKGSQGAWGLLSVLPPHAGAHQGGLNGGEDRTEPEQDVRDEKAQGQTEPNRENVSMCPCPHPPQSTTLTWRDAAMVLPRCGFDPILWP</sequence>
<evidence type="ECO:0000256" key="1">
    <source>
        <dbReference type="SAM" id="MobiDB-lite"/>
    </source>
</evidence>
<reference evidence="2" key="1">
    <citation type="submission" date="2022-08" db="EMBL/GenBank/DDBJ databases">
        <title>Genome sequencing of akame (Lates japonicus).</title>
        <authorList>
            <person name="Hashiguchi Y."/>
            <person name="Takahashi H."/>
        </authorList>
    </citation>
    <scope>NUCLEOTIDE SEQUENCE</scope>
    <source>
        <strain evidence="2">Kochi</strain>
    </source>
</reference>
<comment type="caution">
    <text evidence="2">The sequence shown here is derived from an EMBL/GenBank/DDBJ whole genome shotgun (WGS) entry which is preliminary data.</text>
</comment>
<dbReference type="Proteomes" id="UP001279410">
    <property type="component" value="Unassembled WGS sequence"/>
</dbReference>
<accession>A0AAD3R458</accession>
<dbReference type="EMBL" id="BRZM01000020">
    <property type="protein sequence ID" value="GLD54843.1"/>
    <property type="molecule type" value="Genomic_DNA"/>
</dbReference>
<name>A0AAD3R458_LATJO</name>
<dbReference type="AlphaFoldDB" id="A0AAD3R458"/>
<feature type="region of interest" description="Disordered" evidence="1">
    <location>
        <begin position="1"/>
        <end position="72"/>
    </location>
</feature>